<dbReference type="Gene3D" id="3.80.10.10">
    <property type="entry name" value="Ribonuclease Inhibitor"/>
    <property type="match status" value="1"/>
</dbReference>
<dbReference type="Gramene" id="AUR62006038-RA">
    <property type="protein sequence ID" value="AUR62006038-RA:cds"/>
    <property type="gene ID" value="AUR62006038"/>
</dbReference>
<keyword evidence="1" id="KW-0611">Plant defense</keyword>
<proteinExistence type="predicted"/>
<dbReference type="PANTHER" id="PTHR36766">
    <property type="entry name" value="PLANT BROAD-SPECTRUM MILDEW RESISTANCE PROTEIN RPW8"/>
    <property type="match status" value="1"/>
</dbReference>
<feature type="transmembrane region" description="Helical" evidence="2">
    <location>
        <begin position="241"/>
        <end position="264"/>
    </location>
</feature>
<dbReference type="GO" id="GO:0006952">
    <property type="term" value="P:defense response"/>
    <property type="evidence" value="ECO:0007669"/>
    <property type="project" value="UniProtKB-KW"/>
</dbReference>
<dbReference type="SUPFAM" id="SSF52047">
    <property type="entry name" value="RNI-like"/>
    <property type="match status" value="1"/>
</dbReference>
<protein>
    <submittedName>
        <fullName evidence="3">Uncharacterized protein</fullName>
    </submittedName>
</protein>
<dbReference type="Proteomes" id="UP000596660">
    <property type="component" value="Unplaced"/>
</dbReference>
<keyword evidence="2" id="KW-0812">Transmembrane</keyword>
<dbReference type="EnsemblPlants" id="AUR62006038-RA">
    <property type="protein sequence ID" value="AUR62006038-RA:cds"/>
    <property type="gene ID" value="AUR62006038"/>
</dbReference>
<reference evidence="3" key="1">
    <citation type="journal article" date="2017" name="Nature">
        <title>The genome of Chenopodium quinoa.</title>
        <authorList>
            <person name="Jarvis D.E."/>
            <person name="Ho Y.S."/>
            <person name="Lightfoot D.J."/>
            <person name="Schmoeckel S.M."/>
            <person name="Li B."/>
            <person name="Borm T.J.A."/>
            <person name="Ohyanagi H."/>
            <person name="Mineta K."/>
            <person name="Michell C.T."/>
            <person name="Saber N."/>
            <person name="Kharbatia N.M."/>
            <person name="Rupper R.R."/>
            <person name="Sharp A.R."/>
            <person name="Dally N."/>
            <person name="Boughton B.A."/>
            <person name="Woo Y.H."/>
            <person name="Gao G."/>
            <person name="Schijlen E.G.W.M."/>
            <person name="Guo X."/>
            <person name="Momin A.A."/>
            <person name="Negrao S."/>
            <person name="Al-Babili S."/>
            <person name="Gehring C."/>
            <person name="Roessner U."/>
            <person name="Jung C."/>
            <person name="Murphy K."/>
            <person name="Arold S.T."/>
            <person name="Gojobori T."/>
            <person name="van der Linden C.G."/>
            <person name="van Loo E.N."/>
            <person name="Jellen E.N."/>
            <person name="Maughan P.J."/>
            <person name="Tester M."/>
        </authorList>
    </citation>
    <scope>NUCLEOTIDE SEQUENCE [LARGE SCALE GENOMIC DNA]</scope>
    <source>
        <strain evidence="3">cv. PI 614886</strain>
    </source>
</reference>
<evidence type="ECO:0000313" key="3">
    <source>
        <dbReference type="EnsemblPlants" id="AUR62006038-RA:cds"/>
    </source>
</evidence>
<evidence type="ECO:0000256" key="1">
    <source>
        <dbReference type="ARBA" id="ARBA00022821"/>
    </source>
</evidence>
<organism evidence="3 4">
    <name type="scientific">Chenopodium quinoa</name>
    <name type="common">Quinoa</name>
    <dbReference type="NCBI Taxonomy" id="63459"/>
    <lineage>
        <taxon>Eukaryota</taxon>
        <taxon>Viridiplantae</taxon>
        <taxon>Streptophyta</taxon>
        <taxon>Embryophyta</taxon>
        <taxon>Tracheophyta</taxon>
        <taxon>Spermatophyta</taxon>
        <taxon>Magnoliopsida</taxon>
        <taxon>eudicotyledons</taxon>
        <taxon>Gunneridae</taxon>
        <taxon>Pentapetalae</taxon>
        <taxon>Caryophyllales</taxon>
        <taxon>Chenopodiaceae</taxon>
        <taxon>Chenopodioideae</taxon>
        <taxon>Atripliceae</taxon>
        <taxon>Chenopodium</taxon>
    </lineage>
</organism>
<keyword evidence="2" id="KW-1133">Transmembrane helix</keyword>
<sequence length="266" mass="30687">MELGRSQPGVDEQLIVRIRVENETSEDEHDHQLNWLPGYSRMKEQLKIGPIELSFTTIRENGLRDLTLRRVRIEEKLAPASGGQQQRDFLVKSCFPNIQKLVLSEIPELEVIPEQFRDLSFLKDLTIMNCPKVKEISDWIDSLTSLKRIQIWGCPRLERLPHQMSNLSESLSLEIYGCSRALVEKCRKPTGEHWPHIQHLRRIYINPSEDKLFSHHSNNSSIIQNLPAMHPTSYDVAPSSFISPFLLGGLSLLLFFACLLVYYVRA</sequence>
<dbReference type="AlphaFoldDB" id="A0A803L2E9"/>
<name>A0A803L2E9_CHEQI</name>
<dbReference type="InterPro" id="IPR032675">
    <property type="entry name" value="LRR_dom_sf"/>
</dbReference>
<reference evidence="3" key="2">
    <citation type="submission" date="2021-03" db="UniProtKB">
        <authorList>
            <consortium name="EnsemblPlants"/>
        </authorList>
    </citation>
    <scope>IDENTIFICATION</scope>
</reference>
<evidence type="ECO:0000313" key="4">
    <source>
        <dbReference type="Proteomes" id="UP000596660"/>
    </source>
</evidence>
<accession>A0A803L2E9</accession>
<dbReference type="PANTHER" id="PTHR36766:SF70">
    <property type="entry name" value="DISEASE RESISTANCE PROTEIN RGA4"/>
    <property type="match status" value="1"/>
</dbReference>
<keyword evidence="2" id="KW-0472">Membrane</keyword>
<keyword evidence="4" id="KW-1185">Reference proteome</keyword>
<evidence type="ECO:0000256" key="2">
    <source>
        <dbReference type="SAM" id="Phobius"/>
    </source>
</evidence>